<proteinExistence type="predicted"/>
<keyword evidence="3" id="KW-1185">Reference proteome</keyword>
<name>A0ABW5LR12_9FLAO</name>
<feature type="chain" id="PRO_5046794280" description="TonB C-terminal domain-containing protein" evidence="1">
    <location>
        <begin position="21"/>
        <end position="109"/>
    </location>
</feature>
<organism evidence="2 3">
    <name type="scientific">Pseudotenacibaculum haliotis</name>
    <dbReference type="NCBI Taxonomy" id="1862138"/>
    <lineage>
        <taxon>Bacteria</taxon>
        <taxon>Pseudomonadati</taxon>
        <taxon>Bacteroidota</taxon>
        <taxon>Flavobacteriia</taxon>
        <taxon>Flavobacteriales</taxon>
        <taxon>Flavobacteriaceae</taxon>
        <taxon>Pseudotenacibaculum</taxon>
    </lineage>
</organism>
<accession>A0ABW5LR12</accession>
<evidence type="ECO:0000256" key="1">
    <source>
        <dbReference type="SAM" id="SignalP"/>
    </source>
</evidence>
<reference evidence="3" key="1">
    <citation type="journal article" date="2019" name="Int. J. Syst. Evol. Microbiol.">
        <title>The Global Catalogue of Microorganisms (GCM) 10K type strain sequencing project: providing services to taxonomists for standard genome sequencing and annotation.</title>
        <authorList>
            <consortium name="The Broad Institute Genomics Platform"/>
            <consortium name="The Broad Institute Genome Sequencing Center for Infectious Disease"/>
            <person name="Wu L."/>
            <person name="Ma J."/>
        </authorList>
    </citation>
    <scope>NUCLEOTIDE SEQUENCE [LARGE SCALE GENOMIC DNA]</scope>
    <source>
        <strain evidence="3">KCTC 52127</strain>
    </source>
</reference>
<sequence>MKKLAVLIFVFAMSVTTTFANNEDDKRKEERALRTQIVQLLGNYESKETVQAEVKFMINRKGEIIVLSVESENKNVDAYIKSALNYKTVSKKVAKRMRMYIVPLKIVKA</sequence>
<keyword evidence="1" id="KW-0732">Signal</keyword>
<evidence type="ECO:0000313" key="2">
    <source>
        <dbReference type="EMBL" id="MFD2566576.1"/>
    </source>
</evidence>
<comment type="caution">
    <text evidence="2">The sequence shown here is derived from an EMBL/GenBank/DDBJ whole genome shotgun (WGS) entry which is preliminary data.</text>
</comment>
<evidence type="ECO:0000313" key="3">
    <source>
        <dbReference type="Proteomes" id="UP001597508"/>
    </source>
</evidence>
<feature type="signal peptide" evidence="1">
    <location>
        <begin position="1"/>
        <end position="20"/>
    </location>
</feature>
<evidence type="ECO:0008006" key="4">
    <source>
        <dbReference type="Google" id="ProtNLM"/>
    </source>
</evidence>
<dbReference type="RefSeq" id="WP_379665281.1">
    <property type="nucleotide sequence ID" value="NZ_JBHULH010000001.1"/>
</dbReference>
<dbReference type="Proteomes" id="UP001597508">
    <property type="component" value="Unassembled WGS sequence"/>
</dbReference>
<gene>
    <name evidence="2" type="ORF">ACFSRZ_04285</name>
</gene>
<dbReference type="EMBL" id="JBHULH010000001">
    <property type="protein sequence ID" value="MFD2566576.1"/>
    <property type="molecule type" value="Genomic_DNA"/>
</dbReference>
<protein>
    <recommendedName>
        <fullName evidence="4">TonB C-terminal domain-containing protein</fullName>
    </recommendedName>
</protein>